<organism evidence="2 3">
    <name type="scientific">Artemisia annua</name>
    <name type="common">Sweet wormwood</name>
    <dbReference type="NCBI Taxonomy" id="35608"/>
    <lineage>
        <taxon>Eukaryota</taxon>
        <taxon>Viridiplantae</taxon>
        <taxon>Streptophyta</taxon>
        <taxon>Embryophyta</taxon>
        <taxon>Tracheophyta</taxon>
        <taxon>Spermatophyta</taxon>
        <taxon>Magnoliopsida</taxon>
        <taxon>eudicotyledons</taxon>
        <taxon>Gunneridae</taxon>
        <taxon>Pentapetalae</taxon>
        <taxon>asterids</taxon>
        <taxon>campanulids</taxon>
        <taxon>Asterales</taxon>
        <taxon>Asteraceae</taxon>
        <taxon>Asteroideae</taxon>
        <taxon>Anthemideae</taxon>
        <taxon>Artemisiinae</taxon>
        <taxon>Artemisia</taxon>
    </lineage>
</organism>
<evidence type="ECO:0000313" key="2">
    <source>
        <dbReference type="EMBL" id="PWA83216.1"/>
    </source>
</evidence>
<feature type="compositionally biased region" description="Acidic residues" evidence="1">
    <location>
        <begin position="64"/>
        <end position="76"/>
    </location>
</feature>
<dbReference type="Proteomes" id="UP000245207">
    <property type="component" value="Unassembled WGS sequence"/>
</dbReference>
<comment type="caution">
    <text evidence="2">The sequence shown here is derived from an EMBL/GenBank/DDBJ whole genome shotgun (WGS) entry which is preliminary data.</text>
</comment>
<evidence type="ECO:0000313" key="3">
    <source>
        <dbReference type="Proteomes" id="UP000245207"/>
    </source>
</evidence>
<proteinExistence type="predicted"/>
<name>A0A2U1PBT8_ARTAN</name>
<keyword evidence="3" id="KW-1185">Reference proteome</keyword>
<protein>
    <submittedName>
        <fullName evidence="2">Uncharacterized protein</fullName>
    </submittedName>
</protein>
<gene>
    <name evidence="2" type="ORF">CTI12_AA170810</name>
</gene>
<evidence type="ECO:0000256" key="1">
    <source>
        <dbReference type="SAM" id="MobiDB-lite"/>
    </source>
</evidence>
<dbReference type="AlphaFoldDB" id="A0A2U1PBT8"/>
<reference evidence="2 3" key="1">
    <citation type="journal article" date="2018" name="Mol. Plant">
        <title>The genome of Artemisia annua provides insight into the evolution of Asteraceae family and artemisinin biosynthesis.</title>
        <authorList>
            <person name="Shen Q."/>
            <person name="Zhang L."/>
            <person name="Liao Z."/>
            <person name="Wang S."/>
            <person name="Yan T."/>
            <person name="Shi P."/>
            <person name="Liu M."/>
            <person name="Fu X."/>
            <person name="Pan Q."/>
            <person name="Wang Y."/>
            <person name="Lv Z."/>
            <person name="Lu X."/>
            <person name="Zhang F."/>
            <person name="Jiang W."/>
            <person name="Ma Y."/>
            <person name="Chen M."/>
            <person name="Hao X."/>
            <person name="Li L."/>
            <person name="Tang Y."/>
            <person name="Lv G."/>
            <person name="Zhou Y."/>
            <person name="Sun X."/>
            <person name="Brodelius P.E."/>
            <person name="Rose J.K.C."/>
            <person name="Tang K."/>
        </authorList>
    </citation>
    <scope>NUCLEOTIDE SEQUENCE [LARGE SCALE GENOMIC DNA]</scope>
    <source>
        <strain evidence="3">cv. Huhao1</strain>
        <tissue evidence="2">Leaf</tissue>
    </source>
</reference>
<sequence>MEDNDWEAISGSSTTTIHSDEDDVVLVPSVFPPSHHENLPVTPPPLQHHQPVSSSSSSSSLGVDETELPNEQETGTDGEIISRWGVLRSGVLRVLYGIRGNVGVLFLIRPAISYHGHLFLFCCWDDDVVVDSGEWRLVVVGNSSYNL</sequence>
<accession>A0A2U1PBT8</accession>
<feature type="region of interest" description="Disordered" evidence="1">
    <location>
        <begin position="1"/>
        <end position="76"/>
    </location>
</feature>
<dbReference type="EMBL" id="PKPP01001376">
    <property type="protein sequence ID" value="PWA83216.1"/>
    <property type="molecule type" value="Genomic_DNA"/>
</dbReference>